<evidence type="ECO:0000313" key="1">
    <source>
        <dbReference type="EMBL" id="QWG21897.1"/>
    </source>
</evidence>
<protein>
    <submittedName>
        <fullName evidence="1">Uncharacterized protein</fullName>
    </submittedName>
</protein>
<proteinExistence type="predicted"/>
<dbReference type="EMBL" id="CP076136">
    <property type="protein sequence ID" value="QWG21897.1"/>
    <property type="molecule type" value="Genomic_DNA"/>
</dbReference>
<name>A0A975RV89_9BRAD</name>
<keyword evidence="2" id="KW-1185">Reference proteome</keyword>
<gene>
    <name evidence="1" type="ORF">KMZ93_18125</name>
</gene>
<evidence type="ECO:0000313" key="2">
    <source>
        <dbReference type="Proteomes" id="UP000676951"/>
    </source>
</evidence>
<accession>A0A975RV89</accession>
<reference evidence="1 2" key="1">
    <citation type="submission" date="2021-06" db="EMBL/GenBank/DDBJ databases">
        <title>Bradyrhizobium sp. S2-11-4 Genome sequencing.</title>
        <authorList>
            <person name="Jin L."/>
        </authorList>
    </citation>
    <scope>NUCLEOTIDE SEQUENCE [LARGE SCALE GENOMIC DNA]</scope>
    <source>
        <strain evidence="1 2">S2-11-4</strain>
    </source>
</reference>
<dbReference type="AlphaFoldDB" id="A0A975RV89"/>
<organism evidence="1 2">
    <name type="scientific">Bradyrhizobium sediminis</name>
    <dbReference type="NCBI Taxonomy" id="2840469"/>
    <lineage>
        <taxon>Bacteria</taxon>
        <taxon>Pseudomonadati</taxon>
        <taxon>Pseudomonadota</taxon>
        <taxon>Alphaproteobacteria</taxon>
        <taxon>Hyphomicrobiales</taxon>
        <taxon>Nitrobacteraceae</taxon>
        <taxon>Bradyrhizobium</taxon>
    </lineage>
</organism>
<dbReference type="Proteomes" id="UP000676951">
    <property type="component" value="Chromosome"/>
</dbReference>
<sequence length="203" mass="22137">MTAFAVSEIVGPTHWQRTAPHLTETVRPMAWQARLRSTPLDAAHLHANTTQRQTVRVISLAVCVWASPCFAAKDGRIDTTQPKASLDNWHVKAGNQGDLAMANIEETPRKCILKAGSTTLTLDKESGKATLQQKVLLWNKKPVEFALSDIDDIAVKSEVDGLSGSAIHHSVLHRRTGEITVLTTEEAKDAAETVKKLRGFAGL</sequence>
<dbReference type="RefSeq" id="WP_215602646.1">
    <property type="nucleotide sequence ID" value="NZ_CP076136.1"/>
</dbReference>